<evidence type="ECO:0000313" key="1">
    <source>
        <dbReference type="EMBL" id="MCC4477877.1"/>
    </source>
</evidence>
<reference evidence="1" key="1">
    <citation type="submission" date="2021-10" db="EMBL/GenBank/DDBJ databases">
        <title>Evolutionary history and lifestyle of the vertebrate symbiont Limosilactobacillus reuteri.</title>
        <authorList>
            <person name="Zheng J."/>
            <person name="Li F."/>
            <person name="Gaenzle M."/>
            <person name="Walter J."/>
        </authorList>
    </citation>
    <scope>NUCLEOTIDE SEQUENCE</scope>
    <source>
        <strain evidence="1">GQ_1_3_1</strain>
    </source>
</reference>
<proteinExistence type="predicted"/>
<dbReference type="AlphaFoldDB" id="A0AAW4X6D5"/>
<name>A0AAW4X6D5_LIMRT</name>
<dbReference type="EMBL" id="JAJGWB010000126">
    <property type="protein sequence ID" value="MCC4477877.1"/>
    <property type="molecule type" value="Genomic_DNA"/>
</dbReference>
<gene>
    <name evidence="1" type="ORF">LMB76_06560</name>
</gene>
<dbReference type="RefSeq" id="WP_228340905.1">
    <property type="nucleotide sequence ID" value="NZ_JAJGWA010000126.1"/>
</dbReference>
<dbReference type="Proteomes" id="UP001198026">
    <property type="component" value="Unassembled WGS sequence"/>
</dbReference>
<accession>A0AAW4X6D5</accession>
<sequence length="163" mass="19355">MTNNKEEKSLKGIQHYYTRTRQGAHGNNYYIEPKDTCPIDVLNDKERFVILTFDKDDDYIVINNQRYYLNKYNSVKGTDKIQQRVAIVDLKELKKSKAYKYDKKFDHEYTGKFSSFDELGKLAKQQWLVNGSPYIKQVALYNEKDKACRYYYEPSCDRRVAIA</sequence>
<organism evidence="1 2">
    <name type="scientific">Limosilactobacillus reuteri</name>
    <name type="common">Lactobacillus reuteri</name>
    <dbReference type="NCBI Taxonomy" id="1598"/>
    <lineage>
        <taxon>Bacteria</taxon>
        <taxon>Bacillati</taxon>
        <taxon>Bacillota</taxon>
        <taxon>Bacilli</taxon>
        <taxon>Lactobacillales</taxon>
        <taxon>Lactobacillaceae</taxon>
        <taxon>Limosilactobacillus</taxon>
    </lineage>
</organism>
<protein>
    <submittedName>
        <fullName evidence="1">Uncharacterized protein</fullName>
    </submittedName>
</protein>
<evidence type="ECO:0000313" key="2">
    <source>
        <dbReference type="Proteomes" id="UP001198026"/>
    </source>
</evidence>
<comment type="caution">
    <text evidence="1">The sequence shown here is derived from an EMBL/GenBank/DDBJ whole genome shotgun (WGS) entry which is preliminary data.</text>
</comment>